<feature type="region of interest" description="Disordered" evidence="1">
    <location>
        <begin position="51"/>
        <end position="70"/>
    </location>
</feature>
<dbReference type="Proteomes" id="UP000008311">
    <property type="component" value="Unassembled WGS sequence"/>
</dbReference>
<evidence type="ECO:0000313" key="3">
    <source>
        <dbReference type="Proteomes" id="UP000008311"/>
    </source>
</evidence>
<evidence type="ECO:0000256" key="1">
    <source>
        <dbReference type="SAM" id="MobiDB-lite"/>
    </source>
</evidence>
<sequence>MEYKLHTMQSADLCEGHRQKQIELKHTITELEKELEQAKRKCAQLSAHLETRRKQKTLEASKEGKLISSS</sequence>
<protein>
    <submittedName>
        <fullName evidence="2">Uncharacterized protein</fullName>
    </submittedName>
</protein>
<proteinExistence type="predicted"/>
<reference evidence="3" key="1">
    <citation type="journal article" date="2010" name="Nat. Biotechnol.">
        <title>Draft genome sequence of the oilseed species Ricinus communis.</title>
        <authorList>
            <person name="Chan A.P."/>
            <person name="Crabtree J."/>
            <person name="Zhao Q."/>
            <person name="Lorenzi H."/>
            <person name="Orvis J."/>
            <person name="Puiu D."/>
            <person name="Melake-Berhan A."/>
            <person name="Jones K.M."/>
            <person name="Redman J."/>
            <person name="Chen G."/>
            <person name="Cahoon E.B."/>
            <person name="Gedil M."/>
            <person name="Stanke M."/>
            <person name="Haas B.J."/>
            <person name="Wortman J.R."/>
            <person name="Fraser-Liggett C.M."/>
            <person name="Ravel J."/>
            <person name="Rabinowicz P.D."/>
        </authorList>
    </citation>
    <scope>NUCLEOTIDE SEQUENCE [LARGE SCALE GENOMIC DNA]</scope>
    <source>
        <strain evidence="3">cv. Hale</strain>
    </source>
</reference>
<accession>B9T5Y9</accession>
<dbReference type="EMBL" id="EQ974562">
    <property type="protein sequence ID" value="EEF28729.1"/>
    <property type="molecule type" value="Genomic_DNA"/>
</dbReference>
<dbReference type="InParanoid" id="B9T5Y9"/>
<name>B9T5Y9_RICCO</name>
<evidence type="ECO:0000313" key="2">
    <source>
        <dbReference type="EMBL" id="EEF28729.1"/>
    </source>
</evidence>
<gene>
    <name evidence="2" type="ORF">RCOM_0415530</name>
</gene>
<organism evidence="2 3">
    <name type="scientific">Ricinus communis</name>
    <name type="common">Castor bean</name>
    <dbReference type="NCBI Taxonomy" id="3988"/>
    <lineage>
        <taxon>Eukaryota</taxon>
        <taxon>Viridiplantae</taxon>
        <taxon>Streptophyta</taxon>
        <taxon>Embryophyta</taxon>
        <taxon>Tracheophyta</taxon>
        <taxon>Spermatophyta</taxon>
        <taxon>Magnoliopsida</taxon>
        <taxon>eudicotyledons</taxon>
        <taxon>Gunneridae</taxon>
        <taxon>Pentapetalae</taxon>
        <taxon>rosids</taxon>
        <taxon>fabids</taxon>
        <taxon>Malpighiales</taxon>
        <taxon>Euphorbiaceae</taxon>
        <taxon>Acalyphoideae</taxon>
        <taxon>Acalypheae</taxon>
        <taxon>Ricinus</taxon>
    </lineage>
</organism>
<dbReference type="AlphaFoldDB" id="B9T5Y9"/>
<keyword evidence="3" id="KW-1185">Reference proteome</keyword>